<dbReference type="InterPro" id="IPR018060">
    <property type="entry name" value="HTH_AraC"/>
</dbReference>
<sequence length="288" mass="34302">MLNNYLYHSILKKIIFLIFPFFMSENYSSWNTYFHNNNFHHFSKEVRHHFLLDSENNLYTKSKYLLVLPVRIVGRKISLFSSPKTFTKTAQKVSISEEYDYERDFKRIETNIKRNSIYLNIIIYVFVYYLYWGIFKKLKRNRNPRLLSEYNQIIVEKKEQAISKTLANDTINDTTEKYILDGLENLESNLIFLQKNITLGKIATELNTNVKYLSIIIKKNKAENFSNYINQLRINYIVEKLSTQDEFSKYKISHLSDLCGYSSPASFTKSFFEIMKQTPSDYIKSLNK</sequence>
<dbReference type="GO" id="GO:0003700">
    <property type="term" value="F:DNA-binding transcription factor activity"/>
    <property type="evidence" value="ECO:0007669"/>
    <property type="project" value="InterPro"/>
</dbReference>
<comment type="caution">
    <text evidence="6">The sequence shown here is derived from an EMBL/GenBank/DDBJ whole genome shotgun (WGS) entry which is preliminary data.</text>
</comment>
<dbReference type="SUPFAM" id="SSF46689">
    <property type="entry name" value="Homeodomain-like"/>
    <property type="match status" value="1"/>
</dbReference>
<accession>A0A644SMN6</accession>
<keyword evidence="4" id="KW-0472">Membrane</keyword>
<evidence type="ECO:0000256" key="4">
    <source>
        <dbReference type="SAM" id="Phobius"/>
    </source>
</evidence>
<dbReference type="PROSITE" id="PS01124">
    <property type="entry name" value="HTH_ARAC_FAMILY_2"/>
    <property type="match status" value="1"/>
</dbReference>
<evidence type="ECO:0000256" key="3">
    <source>
        <dbReference type="ARBA" id="ARBA00023163"/>
    </source>
</evidence>
<evidence type="ECO:0000259" key="5">
    <source>
        <dbReference type="PROSITE" id="PS01124"/>
    </source>
</evidence>
<dbReference type="Pfam" id="PF12833">
    <property type="entry name" value="HTH_18"/>
    <property type="match status" value="1"/>
</dbReference>
<dbReference type="AlphaFoldDB" id="A0A644SMN6"/>
<dbReference type="PANTHER" id="PTHR43280:SF2">
    <property type="entry name" value="HTH-TYPE TRANSCRIPTIONAL REGULATOR EXSA"/>
    <property type="match status" value="1"/>
</dbReference>
<evidence type="ECO:0000256" key="2">
    <source>
        <dbReference type="ARBA" id="ARBA00023125"/>
    </source>
</evidence>
<dbReference type="GO" id="GO:0043565">
    <property type="term" value="F:sequence-specific DNA binding"/>
    <property type="evidence" value="ECO:0007669"/>
    <property type="project" value="InterPro"/>
</dbReference>
<organism evidence="6">
    <name type="scientific">bioreactor metagenome</name>
    <dbReference type="NCBI Taxonomy" id="1076179"/>
    <lineage>
        <taxon>unclassified sequences</taxon>
        <taxon>metagenomes</taxon>
        <taxon>ecological metagenomes</taxon>
    </lineage>
</organism>
<feature type="transmembrane region" description="Helical" evidence="4">
    <location>
        <begin position="117"/>
        <end position="135"/>
    </location>
</feature>
<name>A0A644SMN6_9ZZZZ</name>
<keyword evidence="4" id="KW-1133">Transmembrane helix</keyword>
<dbReference type="EMBL" id="VSSQ01000002">
    <property type="protein sequence ID" value="MPL55940.1"/>
    <property type="molecule type" value="Genomic_DNA"/>
</dbReference>
<dbReference type="Gene3D" id="1.10.10.60">
    <property type="entry name" value="Homeodomain-like"/>
    <property type="match status" value="2"/>
</dbReference>
<dbReference type="PANTHER" id="PTHR43280">
    <property type="entry name" value="ARAC-FAMILY TRANSCRIPTIONAL REGULATOR"/>
    <property type="match status" value="1"/>
</dbReference>
<keyword evidence="3" id="KW-0804">Transcription</keyword>
<keyword evidence="2" id="KW-0238">DNA-binding</keyword>
<dbReference type="InterPro" id="IPR009057">
    <property type="entry name" value="Homeodomain-like_sf"/>
</dbReference>
<proteinExistence type="predicted"/>
<dbReference type="SMART" id="SM00342">
    <property type="entry name" value="HTH_ARAC"/>
    <property type="match status" value="1"/>
</dbReference>
<gene>
    <name evidence="6" type="ORF">SDC9_01422</name>
</gene>
<feature type="domain" description="HTH araC/xylS-type" evidence="5">
    <location>
        <begin position="173"/>
        <end position="285"/>
    </location>
</feature>
<evidence type="ECO:0000313" key="6">
    <source>
        <dbReference type="EMBL" id="MPL55940.1"/>
    </source>
</evidence>
<protein>
    <recommendedName>
        <fullName evidence="5">HTH araC/xylS-type domain-containing protein</fullName>
    </recommendedName>
</protein>
<keyword evidence="1" id="KW-0805">Transcription regulation</keyword>
<reference evidence="6" key="1">
    <citation type="submission" date="2019-08" db="EMBL/GenBank/DDBJ databases">
        <authorList>
            <person name="Kucharzyk K."/>
            <person name="Murdoch R.W."/>
            <person name="Higgins S."/>
            <person name="Loffler F."/>
        </authorList>
    </citation>
    <scope>NUCLEOTIDE SEQUENCE</scope>
</reference>
<evidence type="ECO:0000256" key="1">
    <source>
        <dbReference type="ARBA" id="ARBA00023015"/>
    </source>
</evidence>
<keyword evidence="4" id="KW-0812">Transmembrane</keyword>